<dbReference type="Pfam" id="PF04018">
    <property type="entry name" value="VCA0040-like"/>
    <property type="match status" value="1"/>
</dbReference>
<evidence type="ECO:0000313" key="3">
    <source>
        <dbReference type="Proteomes" id="UP000199518"/>
    </source>
</evidence>
<gene>
    <name evidence="2" type="ORF">SAMN05421753_115122</name>
</gene>
<organism evidence="2 3">
    <name type="scientific">Planctomicrobium piriforme</name>
    <dbReference type="NCBI Taxonomy" id="1576369"/>
    <lineage>
        <taxon>Bacteria</taxon>
        <taxon>Pseudomonadati</taxon>
        <taxon>Planctomycetota</taxon>
        <taxon>Planctomycetia</taxon>
        <taxon>Planctomycetales</taxon>
        <taxon>Planctomycetaceae</taxon>
        <taxon>Planctomicrobium</taxon>
    </lineage>
</organism>
<name>A0A1I3NK43_9PLAN</name>
<evidence type="ECO:0000313" key="2">
    <source>
        <dbReference type="EMBL" id="SFJ09542.1"/>
    </source>
</evidence>
<feature type="transmembrane region" description="Helical" evidence="1">
    <location>
        <begin position="138"/>
        <end position="156"/>
    </location>
</feature>
<keyword evidence="1" id="KW-0812">Transmembrane</keyword>
<keyword evidence="3" id="KW-1185">Reference proteome</keyword>
<dbReference type="RefSeq" id="WP_092053516.1">
    <property type="nucleotide sequence ID" value="NZ_FOQD01000015.1"/>
</dbReference>
<accession>A0A1I3NK43</accession>
<feature type="transmembrane region" description="Helical" evidence="1">
    <location>
        <begin position="114"/>
        <end position="131"/>
    </location>
</feature>
<dbReference type="EMBL" id="FOQD01000015">
    <property type="protein sequence ID" value="SFJ09542.1"/>
    <property type="molecule type" value="Genomic_DNA"/>
</dbReference>
<keyword evidence="1" id="KW-0472">Membrane</keyword>
<dbReference type="InterPro" id="IPR007163">
    <property type="entry name" value="VCA0040-like"/>
</dbReference>
<feature type="transmembrane region" description="Helical" evidence="1">
    <location>
        <begin position="83"/>
        <end position="108"/>
    </location>
</feature>
<dbReference type="AlphaFoldDB" id="A0A1I3NK43"/>
<evidence type="ECO:0000256" key="1">
    <source>
        <dbReference type="SAM" id="Phobius"/>
    </source>
</evidence>
<dbReference type="OrthoDB" id="9793746at2"/>
<keyword evidence="1" id="KW-1133">Transmembrane helix</keyword>
<dbReference type="PANTHER" id="PTHR37308">
    <property type="entry name" value="INTEGRAL MEMBRANE PROTEIN"/>
    <property type="match status" value="1"/>
</dbReference>
<proteinExistence type="predicted"/>
<dbReference type="Proteomes" id="UP000199518">
    <property type="component" value="Unassembled WGS sequence"/>
</dbReference>
<protein>
    <submittedName>
        <fullName evidence="2">Putative membrane protein</fullName>
    </submittedName>
</protein>
<feature type="transmembrane region" description="Helical" evidence="1">
    <location>
        <begin position="168"/>
        <end position="197"/>
    </location>
</feature>
<dbReference type="PANTHER" id="PTHR37308:SF1">
    <property type="entry name" value="POLYPRENYL-PHOSPHATE TRANSPORTER"/>
    <property type="match status" value="1"/>
</dbReference>
<feature type="transmembrane region" description="Helical" evidence="1">
    <location>
        <begin position="218"/>
        <end position="240"/>
    </location>
</feature>
<reference evidence="3" key="1">
    <citation type="submission" date="2016-10" db="EMBL/GenBank/DDBJ databases">
        <authorList>
            <person name="Varghese N."/>
            <person name="Submissions S."/>
        </authorList>
    </citation>
    <scope>NUCLEOTIDE SEQUENCE [LARGE SCALE GENOMIC DNA]</scope>
    <source>
        <strain evidence="3">DSM 26348</strain>
    </source>
</reference>
<dbReference type="STRING" id="1576369.SAMN05421753_115122"/>
<sequence length="337" mass="36528">MSAVLETESAAQAGNSPPRPFAYFGCGVLMGVCNVIPGGDSGTIALIVGIYQRIVTAISQIDATLLKLVVQRKWKESFARVDFWFMAPLVAGVGFGIATMGSLMHYLIEHHLEVMMPIFFGLIAASCWLVAKLIHKWGVAEILLIVGGCALALWLVHQPGLEHPPESLWYIVLCGVVGICALILPGISGAFILLIMGKYHDLTGVIDRATHLNFTGNDFSVLVAFAIGCAVGLVGCSKFLKWLLEHHGSATMAALCGFKIGSLYKIWPFQIDTTPEIAEFKHKIFKPIPFNEMQFDGEFWTAIVLVLVAGVGTLLLDRLAVQKAEAVVHDDPEVLPS</sequence>
<feature type="transmembrane region" description="Helical" evidence="1">
    <location>
        <begin position="299"/>
        <end position="316"/>
    </location>
</feature>